<dbReference type="AlphaFoldDB" id="A0A2V3TWW7"/>
<dbReference type="GO" id="GO:0022857">
    <property type="term" value="F:transmembrane transporter activity"/>
    <property type="evidence" value="ECO:0007669"/>
    <property type="project" value="UniProtKB-UniRule"/>
</dbReference>
<protein>
    <recommendedName>
        <fullName evidence="7">TRAP transporter small permease protein</fullName>
    </recommendedName>
</protein>
<evidence type="ECO:0000256" key="3">
    <source>
        <dbReference type="ARBA" id="ARBA00022475"/>
    </source>
</evidence>
<reference evidence="9 10" key="1">
    <citation type="submission" date="2018-05" db="EMBL/GenBank/DDBJ databases">
        <title>Genomic Encyclopedia of Type Strains, Phase IV (KMG-IV): sequencing the most valuable type-strain genomes for metagenomic binning, comparative biology and taxonomic classification.</title>
        <authorList>
            <person name="Goeker M."/>
        </authorList>
    </citation>
    <scope>NUCLEOTIDE SEQUENCE [LARGE SCALE GENOMIC DNA]</scope>
    <source>
        <strain evidence="9 10">DSM 6462</strain>
    </source>
</reference>
<sequence>MNLKKLVSWPVVALESLAAVALLAMMSVVAIDVVLRNLGVGYIVGVLDLTSLALIVATGFAIPVTFARNRHLVVELGTSAMSPRNKARLESVWLCLGGLLLFYVAYVVLQEGLHLAAVGRYKGILRISPLVHHSLVAFALLASAVSMLVMAAHKWSGRDRLEDEEGGAVL</sequence>
<evidence type="ECO:0000256" key="4">
    <source>
        <dbReference type="ARBA" id="ARBA00022692"/>
    </source>
</evidence>
<name>A0A2V3TWW7_9HYPH</name>
<proteinExistence type="inferred from homology"/>
<evidence type="ECO:0000313" key="10">
    <source>
        <dbReference type="Proteomes" id="UP000248021"/>
    </source>
</evidence>
<feature type="transmembrane region" description="Helical" evidence="7">
    <location>
        <begin position="130"/>
        <end position="152"/>
    </location>
</feature>
<keyword evidence="7" id="KW-0997">Cell inner membrane</keyword>
<comment type="function">
    <text evidence="7">Part of the tripartite ATP-independent periplasmic (TRAP) transport system.</text>
</comment>
<dbReference type="EMBL" id="QJJK01000013">
    <property type="protein sequence ID" value="PXW53677.1"/>
    <property type="molecule type" value="Genomic_DNA"/>
</dbReference>
<evidence type="ECO:0000256" key="2">
    <source>
        <dbReference type="ARBA" id="ARBA00022448"/>
    </source>
</evidence>
<dbReference type="GO" id="GO:0005886">
    <property type="term" value="C:plasma membrane"/>
    <property type="evidence" value="ECO:0007669"/>
    <property type="project" value="UniProtKB-SubCell"/>
</dbReference>
<comment type="caution">
    <text evidence="9">The sequence shown here is derived from an EMBL/GenBank/DDBJ whole genome shotgun (WGS) entry which is preliminary data.</text>
</comment>
<keyword evidence="2 7" id="KW-0813">Transport</keyword>
<comment type="caution">
    <text evidence="7">Lacks conserved residue(s) required for the propagation of feature annotation.</text>
</comment>
<evidence type="ECO:0000256" key="7">
    <source>
        <dbReference type="RuleBase" id="RU369079"/>
    </source>
</evidence>
<dbReference type="Pfam" id="PF04290">
    <property type="entry name" value="DctQ"/>
    <property type="match status" value="1"/>
</dbReference>
<comment type="subunit">
    <text evidence="7">The complex comprises the extracytoplasmic solute receptor protein and the two transmembrane proteins.</text>
</comment>
<keyword evidence="6 7" id="KW-0472">Membrane</keyword>
<dbReference type="RefSeq" id="WP_110377632.1">
    <property type="nucleotide sequence ID" value="NZ_CAKNFM010000006.1"/>
</dbReference>
<feature type="domain" description="Tripartite ATP-independent periplasmic transporters DctQ component" evidence="8">
    <location>
        <begin position="25"/>
        <end position="155"/>
    </location>
</feature>
<organism evidence="9 10">
    <name type="scientific">Chelatococcus asaccharovorans</name>
    <dbReference type="NCBI Taxonomy" id="28210"/>
    <lineage>
        <taxon>Bacteria</taxon>
        <taxon>Pseudomonadati</taxon>
        <taxon>Pseudomonadota</taxon>
        <taxon>Alphaproteobacteria</taxon>
        <taxon>Hyphomicrobiales</taxon>
        <taxon>Chelatococcaceae</taxon>
        <taxon>Chelatococcus</taxon>
    </lineage>
</organism>
<feature type="transmembrane region" description="Helical" evidence="7">
    <location>
        <begin position="40"/>
        <end position="62"/>
    </location>
</feature>
<keyword evidence="4 7" id="KW-0812">Transmembrane</keyword>
<keyword evidence="3" id="KW-1003">Cell membrane</keyword>
<evidence type="ECO:0000256" key="6">
    <source>
        <dbReference type="ARBA" id="ARBA00023136"/>
    </source>
</evidence>
<accession>A0A2V3TWW7</accession>
<evidence type="ECO:0000313" key="9">
    <source>
        <dbReference type="EMBL" id="PXW53677.1"/>
    </source>
</evidence>
<keyword evidence="10" id="KW-1185">Reference proteome</keyword>
<comment type="similarity">
    <text evidence="7">Belongs to the TRAP transporter small permease family.</text>
</comment>
<keyword evidence="5 7" id="KW-1133">Transmembrane helix</keyword>
<comment type="subcellular location">
    <subcellularLocation>
        <location evidence="7">Cell inner membrane</location>
        <topology evidence="7">Multi-pass membrane protein</topology>
    </subcellularLocation>
    <subcellularLocation>
        <location evidence="1">Cell membrane</location>
        <topology evidence="1">Multi-pass membrane protein</topology>
    </subcellularLocation>
</comment>
<gene>
    <name evidence="9" type="ORF">C7450_113165</name>
</gene>
<evidence type="ECO:0000259" key="8">
    <source>
        <dbReference type="Pfam" id="PF04290"/>
    </source>
</evidence>
<dbReference type="InterPro" id="IPR055348">
    <property type="entry name" value="DctQ"/>
</dbReference>
<feature type="transmembrane region" description="Helical" evidence="7">
    <location>
        <begin position="91"/>
        <end position="110"/>
    </location>
</feature>
<dbReference type="Proteomes" id="UP000248021">
    <property type="component" value="Unassembled WGS sequence"/>
</dbReference>
<evidence type="ECO:0000256" key="5">
    <source>
        <dbReference type="ARBA" id="ARBA00022989"/>
    </source>
</evidence>
<evidence type="ECO:0000256" key="1">
    <source>
        <dbReference type="ARBA" id="ARBA00004651"/>
    </source>
</evidence>